<dbReference type="InterPro" id="IPR050266">
    <property type="entry name" value="AB_hydrolase_sf"/>
</dbReference>
<dbReference type="GO" id="GO:0016787">
    <property type="term" value="F:hydrolase activity"/>
    <property type="evidence" value="ECO:0007669"/>
    <property type="project" value="UniProtKB-KW"/>
</dbReference>
<evidence type="ECO:0000259" key="2">
    <source>
        <dbReference type="Pfam" id="PF00561"/>
    </source>
</evidence>
<accession>A0A9X5HDN8</accession>
<dbReference type="GO" id="GO:0016020">
    <property type="term" value="C:membrane"/>
    <property type="evidence" value="ECO:0007669"/>
    <property type="project" value="TreeGrafter"/>
</dbReference>
<comment type="caution">
    <text evidence="3">The sequence shown here is derived from an EMBL/GenBank/DDBJ whole genome shotgun (WGS) entry which is preliminary data.</text>
</comment>
<proteinExistence type="predicted"/>
<dbReference type="Pfam" id="PF00561">
    <property type="entry name" value="Abhydrolase_1"/>
    <property type="match status" value="1"/>
</dbReference>
<dbReference type="PRINTS" id="PR00412">
    <property type="entry name" value="EPOXHYDRLASE"/>
</dbReference>
<keyword evidence="4" id="KW-1185">Reference proteome</keyword>
<dbReference type="PRINTS" id="PR00111">
    <property type="entry name" value="ABHYDROLASE"/>
</dbReference>
<evidence type="ECO:0000313" key="4">
    <source>
        <dbReference type="Proteomes" id="UP000471745"/>
    </source>
</evidence>
<dbReference type="SUPFAM" id="SSF53474">
    <property type="entry name" value="alpha/beta-Hydrolases"/>
    <property type="match status" value="1"/>
</dbReference>
<dbReference type="InterPro" id="IPR029058">
    <property type="entry name" value="AB_hydrolase_fold"/>
</dbReference>
<evidence type="ECO:0000256" key="1">
    <source>
        <dbReference type="ARBA" id="ARBA00022801"/>
    </source>
</evidence>
<gene>
    <name evidence="3" type="ORF">G3I18_20595</name>
</gene>
<organism evidence="3 4">
    <name type="scientific">Actinospica acidiphila</name>
    <dbReference type="NCBI Taxonomy" id="304899"/>
    <lineage>
        <taxon>Bacteria</taxon>
        <taxon>Bacillati</taxon>
        <taxon>Actinomycetota</taxon>
        <taxon>Actinomycetes</taxon>
        <taxon>Catenulisporales</taxon>
        <taxon>Actinospicaceae</taxon>
        <taxon>Actinospica</taxon>
    </lineage>
</organism>
<dbReference type="Proteomes" id="UP000471745">
    <property type="component" value="Unassembled WGS sequence"/>
</dbReference>
<keyword evidence="1 3" id="KW-0378">Hydrolase</keyword>
<reference evidence="3 4" key="1">
    <citation type="submission" date="2020-01" db="EMBL/GenBank/DDBJ databases">
        <title>Insect and environment-associated Actinomycetes.</title>
        <authorList>
            <person name="Currrie C."/>
            <person name="Chevrette M."/>
            <person name="Carlson C."/>
            <person name="Stubbendieck R."/>
            <person name="Wendt-Pienkowski E."/>
        </authorList>
    </citation>
    <scope>NUCLEOTIDE SEQUENCE [LARGE SCALE GENOMIC DNA]</scope>
    <source>
        <strain evidence="3 4">SID8189</strain>
    </source>
</reference>
<dbReference type="InterPro" id="IPR000639">
    <property type="entry name" value="Epox_hydrolase-like"/>
</dbReference>
<dbReference type="PANTHER" id="PTHR43798:SF31">
    <property type="entry name" value="AB HYDROLASE SUPERFAMILY PROTEIN YCLE"/>
    <property type="match status" value="1"/>
</dbReference>
<dbReference type="AlphaFoldDB" id="A0A9X5HDN8"/>
<dbReference type="Gene3D" id="3.40.50.1820">
    <property type="entry name" value="alpha/beta hydrolase"/>
    <property type="match status" value="1"/>
</dbReference>
<dbReference type="PANTHER" id="PTHR43798">
    <property type="entry name" value="MONOACYLGLYCEROL LIPASE"/>
    <property type="match status" value="1"/>
</dbReference>
<name>A0A9X5HDN8_9ACTN</name>
<feature type="domain" description="AB hydrolase-1" evidence="2">
    <location>
        <begin position="27"/>
        <end position="257"/>
    </location>
</feature>
<evidence type="ECO:0000313" key="3">
    <source>
        <dbReference type="EMBL" id="NEC50945.1"/>
    </source>
</evidence>
<protein>
    <submittedName>
        <fullName evidence="3">Alpha/beta hydrolase</fullName>
    </submittedName>
</protein>
<dbReference type="InterPro" id="IPR000073">
    <property type="entry name" value="AB_hydrolase_1"/>
</dbReference>
<dbReference type="RefSeq" id="WP_163089854.1">
    <property type="nucleotide sequence ID" value="NZ_JAAGNA010000730.1"/>
</dbReference>
<sequence>MTDASDLRFLPSADGDLAYRDTGSGDLVVLLHSGFVDHRIWDDHVPVLAERYRVVAPDTRGHGFSANATAPFRWADDLAALLRHLDAGPAALVGLSMGGVIATDTVLEHPGLVRAVVTAGAVTGDFRYTDAWHRELQDTIAGALAAGDVTTWLDAFLRLVPGPGRSADDVDPQILRRVREMALHTLSKHSADEKDWLVPVTGSLDRAGEIRVPLLAVNGALEPAELHAAAERLAAAVPDGRTATLEGTGHYSAVERPDAFIRVVLDFLHSGAAASRQVPSSAPVRVVR</sequence>
<dbReference type="EMBL" id="JAAGNA010000730">
    <property type="protein sequence ID" value="NEC50945.1"/>
    <property type="molecule type" value="Genomic_DNA"/>
</dbReference>